<evidence type="ECO:0000256" key="8">
    <source>
        <dbReference type="SAM" id="Phobius"/>
    </source>
</evidence>
<name>A0A5C6U215_9BURK</name>
<dbReference type="InterPro" id="IPR013426">
    <property type="entry name" value="EpsH-like"/>
</dbReference>
<proteinExistence type="predicted"/>
<keyword evidence="5" id="KW-0378">Hydrolase</keyword>
<feature type="transmembrane region" description="Helical" evidence="8">
    <location>
        <begin position="107"/>
        <end position="125"/>
    </location>
</feature>
<accession>A0A5C6U215</accession>
<dbReference type="Proteomes" id="UP000321832">
    <property type="component" value="Unassembled WGS sequence"/>
</dbReference>
<organism evidence="9 10">
    <name type="scientific">Piscinibacter aquaticus</name>
    <dbReference type="NCBI Taxonomy" id="392597"/>
    <lineage>
        <taxon>Bacteria</taxon>
        <taxon>Pseudomonadati</taxon>
        <taxon>Pseudomonadota</taxon>
        <taxon>Betaproteobacteria</taxon>
        <taxon>Burkholderiales</taxon>
        <taxon>Sphaerotilaceae</taxon>
        <taxon>Piscinibacter</taxon>
    </lineage>
</organism>
<comment type="subcellular location">
    <subcellularLocation>
        <location evidence="1">Cell membrane</location>
        <topology evidence="1">Multi-pass membrane protein</topology>
    </subcellularLocation>
</comment>
<feature type="transmembrane region" description="Helical" evidence="8">
    <location>
        <begin position="131"/>
        <end position="151"/>
    </location>
</feature>
<keyword evidence="3" id="KW-0645">Protease</keyword>
<evidence type="ECO:0000313" key="9">
    <source>
        <dbReference type="EMBL" id="TXC67032.1"/>
    </source>
</evidence>
<keyword evidence="4 8" id="KW-0812">Transmembrane</keyword>
<feature type="transmembrane region" description="Helical" evidence="8">
    <location>
        <begin position="195"/>
        <end position="213"/>
    </location>
</feature>
<dbReference type="NCBIfam" id="TIGR02602">
    <property type="entry name" value="8TM_EpsH"/>
    <property type="match status" value="1"/>
</dbReference>
<feature type="transmembrane region" description="Helical" evidence="8">
    <location>
        <begin position="78"/>
        <end position="95"/>
    </location>
</feature>
<dbReference type="InterPro" id="IPR017544">
    <property type="entry name" value="Exosortase-2"/>
</dbReference>
<dbReference type="InterPro" id="IPR019127">
    <property type="entry name" value="Exosortase"/>
</dbReference>
<evidence type="ECO:0000313" key="10">
    <source>
        <dbReference type="Proteomes" id="UP000321832"/>
    </source>
</evidence>
<keyword evidence="2" id="KW-1003">Cell membrane</keyword>
<keyword evidence="7 8" id="KW-0472">Membrane</keyword>
<evidence type="ECO:0000256" key="3">
    <source>
        <dbReference type="ARBA" id="ARBA00022670"/>
    </source>
</evidence>
<evidence type="ECO:0000256" key="1">
    <source>
        <dbReference type="ARBA" id="ARBA00004651"/>
    </source>
</evidence>
<dbReference type="AlphaFoldDB" id="A0A5C6U215"/>
<keyword evidence="10" id="KW-1185">Reference proteome</keyword>
<feature type="transmembrane region" description="Helical" evidence="8">
    <location>
        <begin position="21"/>
        <end position="38"/>
    </location>
</feature>
<reference evidence="9 10" key="1">
    <citation type="submission" date="2019-08" db="EMBL/GenBank/DDBJ databases">
        <authorList>
            <person name="Khan S.A."/>
            <person name="Jeon C.O."/>
            <person name="Jeong S.E."/>
        </authorList>
    </citation>
    <scope>NUCLEOTIDE SEQUENCE [LARGE SCALE GENOMIC DNA]</scope>
    <source>
        <strain evidence="10">IMCC1728</strain>
    </source>
</reference>
<evidence type="ECO:0000256" key="5">
    <source>
        <dbReference type="ARBA" id="ARBA00022801"/>
    </source>
</evidence>
<evidence type="ECO:0000256" key="4">
    <source>
        <dbReference type="ARBA" id="ARBA00022692"/>
    </source>
</evidence>
<dbReference type="NCBIfam" id="TIGR04178">
    <property type="entry name" value="exo_archaeo"/>
    <property type="match status" value="1"/>
</dbReference>
<dbReference type="GO" id="GO:0006508">
    <property type="term" value="P:proteolysis"/>
    <property type="evidence" value="ECO:0007669"/>
    <property type="project" value="UniProtKB-KW"/>
</dbReference>
<feature type="transmembrane region" description="Helical" evidence="8">
    <location>
        <begin position="263"/>
        <end position="283"/>
    </location>
</feature>
<dbReference type="GO" id="GO:0005886">
    <property type="term" value="C:plasma membrane"/>
    <property type="evidence" value="ECO:0007669"/>
    <property type="project" value="UniProtKB-SubCell"/>
</dbReference>
<dbReference type="InterPro" id="IPR026392">
    <property type="entry name" value="Exo/Archaeosortase_dom"/>
</dbReference>
<protein>
    <submittedName>
        <fullName evidence="9">Exosortase B</fullName>
    </submittedName>
</protein>
<keyword evidence="6 8" id="KW-1133">Transmembrane helix</keyword>
<dbReference type="Pfam" id="PF09721">
    <property type="entry name" value="Exosortase_EpsH"/>
    <property type="match status" value="1"/>
</dbReference>
<dbReference type="GO" id="GO:0008233">
    <property type="term" value="F:peptidase activity"/>
    <property type="evidence" value="ECO:0007669"/>
    <property type="project" value="UniProtKB-KW"/>
</dbReference>
<dbReference type="NCBIfam" id="TIGR03113">
    <property type="entry name" value="exosort_XrtB"/>
    <property type="match status" value="1"/>
</dbReference>
<feature type="transmembrane region" description="Helical" evidence="8">
    <location>
        <begin position="158"/>
        <end position="183"/>
    </location>
</feature>
<feature type="transmembrane region" description="Helical" evidence="8">
    <location>
        <begin position="225"/>
        <end position="251"/>
    </location>
</feature>
<evidence type="ECO:0000256" key="2">
    <source>
        <dbReference type="ARBA" id="ARBA00022475"/>
    </source>
</evidence>
<gene>
    <name evidence="9" type="primary">xrtB</name>
    <name evidence="9" type="ORF">FSC37_18560</name>
</gene>
<comment type="caution">
    <text evidence="9">The sequence shown here is derived from an EMBL/GenBank/DDBJ whole genome shotgun (WGS) entry which is preliminary data.</text>
</comment>
<sequence>MEHAAVRRDPALSAGALDLRVVAMLLAGFAAMALPVIWDWSRGARLRETQGHEPLILGISARLVWRRREALAALPASAARWPGLLLMAFALLVYFSGRWLGVFRLELIALMLVPMALLLYFKGAAALRLTWFPFFFLLFAIPLPFSLVLAVTGPLKAAVSYVAAHALSAVGYPVGLSGVVITVGQYQLLVNEACAGLQTMFTLEAMGLLYASLMNHSSVLRNTLLAIAVVPIAFCANVVRVMVLALVTFHFGDAAGQGFLHGFAGMVLFLVALVLVIMVDALLGRLLKGAGR</sequence>
<evidence type="ECO:0000256" key="7">
    <source>
        <dbReference type="ARBA" id="ARBA00023136"/>
    </source>
</evidence>
<evidence type="ECO:0000256" key="6">
    <source>
        <dbReference type="ARBA" id="ARBA00022989"/>
    </source>
</evidence>
<dbReference type="EMBL" id="VOPW01000001">
    <property type="protein sequence ID" value="TXC67032.1"/>
    <property type="molecule type" value="Genomic_DNA"/>
</dbReference>